<reference evidence="2 3" key="1">
    <citation type="journal article" date="2014" name="PLoS Genet.">
        <title>Phylogenetically driven sequencing of extremely halophilic archaea reveals strategies for static and dynamic osmo-response.</title>
        <authorList>
            <person name="Becker E.A."/>
            <person name="Seitzer P.M."/>
            <person name="Tritt A."/>
            <person name="Larsen D."/>
            <person name="Krusor M."/>
            <person name="Yao A.I."/>
            <person name="Wu D."/>
            <person name="Madern D."/>
            <person name="Eisen J.A."/>
            <person name="Darling A.E."/>
            <person name="Facciotti M.T."/>
        </authorList>
    </citation>
    <scope>NUCLEOTIDE SEQUENCE [LARGE SCALE GENOMIC DNA]</scope>
    <source>
        <strain evidence="2 3">DSM 1307</strain>
    </source>
</reference>
<dbReference type="OrthoDB" id="340376at2157"/>
<keyword evidence="1" id="KW-0472">Membrane</keyword>
<feature type="transmembrane region" description="Helical" evidence="1">
    <location>
        <begin position="78"/>
        <end position="99"/>
    </location>
</feature>
<dbReference type="EMBL" id="AOMC01000161">
    <property type="protein sequence ID" value="EMA39347.1"/>
    <property type="molecule type" value="Genomic_DNA"/>
</dbReference>
<accession>M0M0K5</accession>
<organism evidence="2 3">
    <name type="scientific">Halococcus morrhuae DSM 1307</name>
    <dbReference type="NCBI Taxonomy" id="931277"/>
    <lineage>
        <taxon>Archaea</taxon>
        <taxon>Methanobacteriati</taxon>
        <taxon>Methanobacteriota</taxon>
        <taxon>Stenosarchaea group</taxon>
        <taxon>Halobacteria</taxon>
        <taxon>Halobacteriales</taxon>
        <taxon>Halococcaceae</taxon>
        <taxon>Halococcus</taxon>
    </lineage>
</organism>
<dbReference type="Proteomes" id="UP000011568">
    <property type="component" value="Unassembled WGS sequence"/>
</dbReference>
<protein>
    <submittedName>
        <fullName evidence="2">Uncharacterized protein</fullName>
    </submittedName>
</protein>
<keyword evidence="1" id="KW-0812">Transmembrane</keyword>
<dbReference type="PATRIC" id="fig|931277.6.peg.2917"/>
<dbReference type="AlphaFoldDB" id="M0M0K5"/>
<comment type="caution">
    <text evidence="2">The sequence shown here is derived from an EMBL/GenBank/DDBJ whole genome shotgun (WGS) entry which is preliminary data.</text>
</comment>
<dbReference type="eggNOG" id="arCOG13460">
    <property type="taxonomic scope" value="Archaea"/>
</dbReference>
<keyword evidence="3" id="KW-1185">Reference proteome</keyword>
<feature type="transmembrane region" description="Helical" evidence="1">
    <location>
        <begin position="55"/>
        <end position="72"/>
    </location>
</feature>
<evidence type="ECO:0000313" key="3">
    <source>
        <dbReference type="Proteomes" id="UP000011568"/>
    </source>
</evidence>
<sequence length="108" mass="11230">MLLYAIGFAEPSGWEWPWVAAGIVLVAIGAGPLANTAVGRSFGDWFHDIGMGGRLVVMAVLLIVLFAVEGMVAVPSQIVVSVANGGLIGIVVLVSVWVLNAGEISGWR</sequence>
<feature type="transmembrane region" description="Helical" evidence="1">
    <location>
        <begin position="16"/>
        <end position="34"/>
    </location>
</feature>
<gene>
    <name evidence="2" type="ORF">C448_14859</name>
</gene>
<evidence type="ECO:0000313" key="2">
    <source>
        <dbReference type="EMBL" id="EMA39347.1"/>
    </source>
</evidence>
<evidence type="ECO:0000256" key="1">
    <source>
        <dbReference type="SAM" id="Phobius"/>
    </source>
</evidence>
<name>M0M0K5_HALMO</name>
<dbReference type="RefSeq" id="WP_004055885.1">
    <property type="nucleotide sequence ID" value="NZ_AOMC01000161.1"/>
</dbReference>
<proteinExistence type="predicted"/>
<keyword evidence="1" id="KW-1133">Transmembrane helix</keyword>